<dbReference type="STRING" id="41688.A0A2N3NBZ5"/>
<evidence type="ECO:0000313" key="2">
    <source>
        <dbReference type="EMBL" id="PKS09917.1"/>
    </source>
</evidence>
<comment type="caution">
    <text evidence="2">The sequence shown here is derived from an EMBL/GenBank/DDBJ whole genome shotgun (WGS) entry which is preliminary data.</text>
</comment>
<feature type="region of interest" description="Disordered" evidence="1">
    <location>
        <begin position="1"/>
        <end position="20"/>
    </location>
</feature>
<dbReference type="Proteomes" id="UP000233524">
    <property type="component" value="Unassembled WGS sequence"/>
</dbReference>
<accession>A0A2N3NBZ5</accession>
<dbReference type="OrthoDB" id="5281682at2759"/>
<proteinExistence type="predicted"/>
<gene>
    <name evidence="2" type="ORF">jhhlp_004540</name>
</gene>
<dbReference type="VEuPathDB" id="FungiDB:jhhlp_004540"/>
<sequence>MDIKSLITDEDGDAVFTYSPRLPDFSQCEIDSKSEDAFKSNPADELTSIVSAPMNNNHSTSSNPVSPGPPSPPLDQPKPVDFVPPARPSSTPFLRTDPRPLLCHDTNIDDAYTLSPGASSLSALAPEPLSHTPADVSLDGLPTEIHEAILDHLFGFRVSPQSKSSVDLACVTKPWGTLHRYSRRKEISQLALVSQVWRPLIQSRLYRHIKIQGSHESLVRAANFFMDHPHLADYVKHLEVWFPVFQPRYGQAATDANSTPTVSAAREDGLATAASYHLPYNNASLRQVFEFMSAILPGVSVLTLEGGERRKAPKVRNTPASVSGFVSKTVPVLENVRTLVTKGQWNLLREDYDFSFLMFAFPNLSEWHGSYSRPKSKSYLTMARFLPRLPSTITHLSLFLEADYRREISTPSYVYKVAQQVHFCTKLAEATPALEHLSYTGRICRSFFDVAALRTNPRLTRLKSIDLTVKNICRTSEFQSSGTGIFDILFIQNFENLVLGAMRSMEVLTALDFLRIRYVDLGMFSESTSRRRFVADNVAEAAVPPLNPYFLMREGKCTGVWSDTLLKELARVRPMAQYEELTENFGDLAWNKDGRLYVSTQENRLRVRSLKISSYRIIQMPPLNS</sequence>
<dbReference type="EMBL" id="NLAX01000010">
    <property type="protein sequence ID" value="PKS09917.1"/>
    <property type="molecule type" value="Genomic_DNA"/>
</dbReference>
<keyword evidence="3" id="KW-1185">Reference proteome</keyword>
<evidence type="ECO:0000313" key="3">
    <source>
        <dbReference type="Proteomes" id="UP000233524"/>
    </source>
</evidence>
<name>A0A2N3NBZ5_9PEZI</name>
<evidence type="ECO:0000256" key="1">
    <source>
        <dbReference type="SAM" id="MobiDB-lite"/>
    </source>
</evidence>
<dbReference type="AlphaFoldDB" id="A0A2N3NBZ5"/>
<reference evidence="2 3" key="1">
    <citation type="journal article" date="2017" name="G3 (Bethesda)">
        <title>First Draft Genome Sequence of the Pathogenic Fungus Lomentospora prolificans (Formerly Scedosporium prolificans).</title>
        <authorList>
            <person name="Luo R."/>
            <person name="Zimin A."/>
            <person name="Workman R."/>
            <person name="Fan Y."/>
            <person name="Pertea G."/>
            <person name="Grossman N."/>
            <person name="Wear M.P."/>
            <person name="Jia B."/>
            <person name="Miller H."/>
            <person name="Casadevall A."/>
            <person name="Timp W."/>
            <person name="Zhang S.X."/>
            <person name="Salzberg S.L."/>
        </authorList>
    </citation>
    <scope>NUCLEOTIDE SEQUENCE [LARGE SCALE GENOMIC DNA]</scope>
    <source>
        <strain evidence="2 3">JHH-5317</strain>
    </source>
</reference>
<feature type="region of interest" description="Disordered" evidence="1">
    <location>
        <begin position="33"/>
        <end position="100"/>
    </location>
</feature>
<protein>
    <submittedName>
        <fullName evidence="2">Uncharacterized protein</fullName>
    </submittedName>
</protein>
<dbReference type="InParanoid" id="A0A2N3NBZ5"/>
<feature type="compositionally biased region" description="Pro residues" evidence="1">
    <location>
        <begin position="66"/>
        <end position="76"/>
    </location>
</feature>
<organism evidence="2 3">
    <name type="scientific">Lomentospora prolificans</name>
    <dbReference type="NCBI Taxonomy" id="41688"/>
    <lineage>
        <taxon>Eukaryota</taxon>
        <taxon>Fungi</taxon>
        <taxon>Dikarya</taxon>
        <taxon>Ascomycota</taxon>
        <taxon>Pezizomycotina</taxon>
        <taxon>Sordariomycetes</taxon>
        <taxon>Hypocreomycetidae</taxon>
        <taxon>Microascales</taxon>
        <taxon>Microascaceae</taxon>
        <taxon>Lomentospora</taxon>
    </lineage>
</organism>
<feature type="compositionally biased region" description="Polar residues" evidence="1">
    <location>
        <begin position="48"/>
        <end position="58"/>
    </location>
</feature>